<dbReference type="Pfam" id="PF13966">
    <property type="entry name" value="zf-RVT"/>
    <property type="match status" value="1"/>
</dbReference>
<dbReference type="CDD" id="cd06222">
    <property type="entry name" value="RNase_H_like"/>
    <property type="match status" value="1"/>
</dbReference>
<evidence type="ECO:0000259" key="6">
    <source>
        <dbReference type="Pfam" id="PF14392"/>
    </source>
</evidence>
<dbReference type="Pfam" id="PF03372">
    <property type="entry name" value="Exo_endo_phos"/>
    <property type="match status" value="1"/>
</dbReference>
<dbReference type="InterPro" id="IPR036691">
    <property type="entry name" value="Endo/exonu/phosph_ase_sf"/>
</dbReference>
<dbReference type="SUPFAM" id="SSF56219">
    <property type="entry name" value="DNase I-like"/>
    <property type="match status" value="1"/>
</dbReference>
<dbReference type="InterPro" id="IPR036397">
    <property type="entry name" value="RNaseH_sf"/>
</dbReference>
<dbReference type="InterPro" id="IPR000477">
    <property type="entry name" value="RT_dom"/>
</dbReference>
<reference evidence="7" key="1">
    <citation type="submission" date="2018-02" db="EMBL/GenBank/DDBJ databases">
        <authorList>
            <person name="Cohen D.B."/>
            <person name="Kent A.D."/>
        </authorList>
    </citation>
    <scope>NUCLEOTIDE SEQUENCE</scope>
</reference>
<evidence type="ECO:0000313" key="7">
    <source>
        <dbReference type="EMBL" id="SPD13269.1"/>
    </source>
</evidence>
<dbReference type="InterPro" id="IPR012337">
    <property type="entry name" value="RNaseH-like_sf"/>
</dbReference>
<feature type="domain" description="RNase H type-1" evidence="4">
    <location>
        <begin position="1409"/>
        <end position="1520"/>
    </location>
</feature>
<feature type="domain" description="Zinc knuckle CX2CX4HX4C" evidence="6">
    <location>
        <begin position="133"/>
        <end position="177"/>
    </location>
</feature>
<dbReference type="Pfam" id="PF14392">
    <property type="entry name" value="zf-CCHC_4"/>
    <property type="match status" value="1"/>
</dbReference>
<feature type="region of interest" description="Disordered" evidence="1">
    <location>
        <begin position="296"/>
        <end position="333"/>
    </location>
</feature>
<evidence type="ECO:0008006" key="8">
    <source>
        <dbReference type="Google" id="ProtNLM"/>
    </source>
</evidence>
<dbReference type="GO" id="GO:0004523">
    <property type="term" value="F:RNA-DNA hybrid ribonuclease activity"/>
    <property type="evidence" value="ECO:0007669"/>
    <property type="project" value="InterPro"/>
</dbReference>
<organism evidence="7">
    <name type="scientific">Fagus sylvatica</name>
    <name type="common">Beechnut</name>
    <dbReference type="NCBI Taxonomy" id="28930"/>
    <lineage>
        <taxon>Eukaryota</taxon>
        <taxon>Viridiplantae</taxon>
        <taxon>Streptophyta</taxon>
        <taxon>Embryophyta</taxon>
        <taxon>Tracheophyta</taxon>
        <taxon>Spermatophyta</taxon>
        <taxon>Magnoliopsida</taxon>
        <taxon>eudicotyledons</taxon>
        <taxon>Gunneridae</taxon>
        <taxon>Pentapetalae</taxon>
        <taxon>rosids</taxon>
        <taxon>fabids</taxon>
        <taxon>Fagales</taxon>
        <taxon>Fagaceae</taxon>
        <taxon>Fagus</taxon>
    </lineage>
</organism>
<feature type="domain" description="Reverse transcriptase" evidence="2">
    <location>
        <begin position="743"/>
        <end position="954"/>
    </location>
</feature>
<dbReference type="Gene3D" id="3.60.10.10">
    <property type="entry name" value="Endonuclease/exonuclease/phosphatase"/>
    <property type="match status" value="1"/>
</dbReference>
<dbReference type="InterPro" id="IPR005135">
    <property type="entry name" value="Endo/exonuclease/phosphatase"/>
</dbReference>
<proteinExistence type="predicted"/>
<dbReference type="InterPro" id="IPR026960">
    <property type="entry name" value="RVT-Znf"/>
</dbReference>
<dbReference type="InterPro" id="IPR002156">
    <property type="entry name" value="RNaseH_domain"/>
</dbReference>
<accession>A0A2N9HNU9</accession>
<feature type="domain" description="Endonuclease/exonuclease/phosphatase" evidence="3">
    <location>
        <begin position="357"/>
        <end position="551"/>
    </location>
</feature>
<gene>
    <name evidence="7" type="ORF">FSB_LOCUS41151</name>
</gene>
<dbReference type="InterPro" id="IPR044730">
    <property type="entry name" value="RNase_H-like_dom_plant"/>
</dbReference>
<evidence type="ECO:0000256" key="1">
    <source>
        <dbReference type="SAM" id="MobiDB-lite"/>
    </source>
</evidence>
<dbReference type="GO" id="GO:0003676">
    <property type="term" value="F:nucleic acid binding"/>
    <property type="evidence" value="ECO:0007669"/>
    <property type="project" value="InterPro"/>
</dbReference>
<evidence type="ECO:0000259" key="2">
    <source>
        <dbReference type="Pfam" id="PF00078"/>
    </source>
</evidence>
<feature type="compositionally biased region" description="Polar residues" evidence="1">
    <location>
        <begin position="314"/>
        <end position="327"/>
    </location>
</feature>
<evidence type="ECO:0000259" key="4">
    <source>
        <dbReference type="Pfam" id="PF13456"/>
    </source>
</evidence>
<dbReference type="PANTHER" id="PTHR33116:SF86">
    <property type="entry name" value="REVERSE TRANSCRIPTASE DOMAIN-CONTAINING PROTEIN"/>
    <property type="match status" value="1"/>
</dbReference>
<dbReference type="Pfam" id="PF13456">
    <property type="entry name" value="RVT_3"/>
    <property type="match status" value="1"/>
</dbReference>
<dbReference type="InterPro" id="IPR025836">
    <property type="entry name" value="Zn_knuckle_CX2CX4HX4C"/>
</dbReference>
<dbReference type="EMBL" id="OIVN01003741">
    <property type="protein sequence ID" value="SPD13269.1"/>
    <property type="molecule type" value="Genomic_DNA"/>
</dbReference>
<dbReference type="Gene3D" id="3.30.420.10">
    <property type="entry name" value="Ribonuclease H-like superfamily/Ribonuclease H"/>
    <property type="match status" value="1"/>
</dbReference>
<dbReference type="PANTHER" id="PTHR33116">
    <property type="entry name" value="REVERSE TRANSCRIPTASE ZINC-BINDING DOMAIN-CONTAINING PROTEIN-RELATED-RELATED"/>
    <property type="match status" value="1"/>
</dbReference>
<dbReference type="CDD" id="cd01650">
    <property type="entry name" value="RT_nLTR_like"/>
    <property type="match status" value="1"/>
</dbReference>
<dbReference type="Pfam" id="PF00078">
    <property type="entry name" value="RVT_1"/>
    <property type="match status" value="1"/>
</dbReference>
<dbReference type="SUPFAM" id="SSF53098">
    <property type="entry name" value="Ribonuclease H-like"/>
    <property type="match status" value="1"/>
</dbReference>
<evidence type="ECO:0000259" key="3">
    <source>
        <dbReference type="Pfam" id="PF03372"/>
    </source>
</evidence>
<protein>
    <recommendedName>
        <fullName evidence="8">Reverse transcriptase domain-containing protein</fullName>
    </recommendedName>
</protein>
<name>A0A2N9HNU9_FAGSY</name>
<evidence type="ECO:0000259" key="5">
    <source>
        <dbReference type="Pfam" id="PF13966"/>
    </source>
</evidence>
<sequence>MEEITSLWDRFSLTAKEEARVDLSGEQGATGGVLAAKFCTKRVINIDSVMRMLKPLWRAVSGLKGRNMGENRVMFLFESTVEMEWIHDLPPKHMTTAVCEKIAGTLGKVECVEDLDEGSNRGNFMRARINLNVDQPLCRGRKVWLGGARDHWVAFKFERLPNFCYWCGRVNHGDRDCVLWLQSRGTLSTESQQYGPWLRGDFRHNFRGSNMGGLPSKTRQRTTTAAETGATGLTGLKEVTPVMGSTGMFRANAQLPAQANFLNLNSNPVPSGQVESDLNGSSSIGSLIGYAQIDKDKTKKPTGSSWKRIVRNPVSPTSPARRSPTTLRSKRAHQPMIDLDFERDSKKNKAVVDSVHELSIMVRKKDPIVLFLSETKLDENQLEVLRCQWRFRGKFVVPSRGQSGGLVMYWSGCMRVSISSYSQHHIDAILDYQSRNAWRFTGFYGSPTVEGKATAWSILRTLRTHHTLPWLCAGDFNELLSSSEKWGRRPRPEHQMSQFRQVVDDCGFMDLGFTGPAYTWCNNQTGYSRVLERLDRSLATTDWLLRFPNCLVHHMHMVFLDHSLLWMELNQSVRTPRPRRRQFRFEEMWTMDACCEDTIQQAWEADCRGSPMFRVSEKIKASRRSLHRWSKQCFGSVRFSIEVKTRQLEREEAAAPALQNVQGIMDEDGIWQQEEDKIEMAVVSYYKSLFTSANPGDMEEVLNGVSQVVSNEMNDQLIREFTASEVEQALFQMGPLKAPGPDVLANRLKQVLPHVISETQSAFMPGRLISDNILIAFETLHHMQQMRQGQQGYMALKLDMSKAYDQVEWVFLEKIMSTMGFHRKWVALMMECVRSVSYSVLINGEPKGYFHLSRGLRQGDPISPYLFLFCAEGLHALLSRAAVSRQLQGLSISRGGPKLTHLFFADDSVLFCRATLMECNTIMEILRKYERASGQQINQDKTTLFFSASTTDTSQEEIKHALQLPVIKHYETYLGLPSLVGRSKYASFSQLKERMWRKVQGWKEKLLTQAGKEVLIKAVIQAIPTYTMHCFKLPKKLCFNLEGIIWNFWWGHKDAARKVHWLKWSLLCRPKYRGRMGFRELMKFNEALLAKQVWRLLHNKESLFYKVFKAKFFPHGTVMEARHSTRASYAWKSILNARHVITKGTRWRIGNGLSTRIWHDKWLPPPSSGNPITPPCVLPHDACVSSLIFDTPGIWNTSLIKQIFSPGDAQLITGLVLSSRRGEDKLIWSREKCGIYSVRSAYRLLCEEMYANEPGCSDTGVWKQFWKKEWSVQVPHKLHQFLWRACTESLPTMVNMQRRCIVPSARCSFCHFEDEDVRHVLWSCPVLSLVWASHGLACNLFRRRHFSFLDILSDLFVLGTSDHIAEIIFMFWLLWNRRNKMLYRNEVDSLELIPTLALHLSSEYLSAQWTGLGVIIRDGQGLPIAALCKRFMCLHSVDDAEAIAAREALQFAGEIGITDAEFEGDSLTICNALRSQDQSFASFGDIIDEACLFASSLSRCSFSHVKWEGNCVAHLLARRASDLQEDFLVWLECKTDDVPASPKKLNS</sequence>
<dbReference type="InterPro" id="IPR043502">
    <property type="entry name" value="DNA/RNA_pol_sf"/>
</dbReference>
<dbReference type="SUPFAM" id="SSF56672">
    <property type="entry name" value="DNA/RNA polymerases"/>
    <property type="match status" value="1"/>
</dbReference>
<feature type="domain" description="Reverse transcriptase zinc-binding" evidence="5">
    <location>
        <begin position="1236"/>
        <end position="1331"/>
    </location>
</feature>